<evidence type="ECO:0000256" key="3">
    <source>
        <dbReference type="ARBA" id="ARBA00023274"/>
    </source>
</evidence>
<dbReference type="GO" id="GO:0003735">
    <property type="term" value="F:structural constituent of ribosome"/>
    <property type="evidence" value="ECO:0007669"/>
    <property type="project" value="InterPro"/>
</dbReference>
<dbReference type="GO" id="GO:1990904">
    <property type="term" value="C:ribonucleoprotein complex"/>
    <property type="evidence" value="ECO:0007669"/>
    <property type="project" value="UniProtKB-KW"/>
</dbReference>
<dbReference type="EMBL" id="UINC01106331">
    <property type="protein sequence ID" value="SVC70916.1"/>
    <property type="molecule type" value="Genomic_DNA"/>
</dbReference>
<dbReference type="Gene3D" id="1.20.5.1150">
    <property type="entry name" value="Ribosomal protein S8"/>
    <property type="match status" value="1"/>
</dbReference>
<dbReference type="PANTHER" id="PTHR21109:SF22">
    <property type="entry name" value="SMALL RIBOSOMAL SUBUNIT PROTEIN BS21"/>
    <property type="match status" value="1"/>
</dbReference>
<dbReference type="InterPro" id="IPR038380">
    <property type="entry name" value="Ribosomal_bS21_sf"/>
</dbReference>
<comment type="similarity">
    <text evidence="1">Belongs to the bacterial ribosomal protein bS21 family.</text>
</comment>
<evidence type="ECO:0000313" key="5">
    <source>
        <dbReference type="EMBL" id="SVC70916.1"/>
    </source>
</evidence>
<sequence length="60" mass="7104">MTRVVLSEGESFESMLKRFNKKVQQEGILSEARRREHFESPSIRRKKKAAAKRRKSARSR</sequence>
<protein>
    <recommendedName>
        <fullName evidence="6">30S ribosomal protein S21</fullName>
    </recommendedName>
</protein>
<organism evidence="5">
    <name type="scientific">marine metagenome</name>
    <dbReference type="NCBI Taxonomy" id="408172"/>
    <lineage>
        <taxon>unclassified sequences</taxon>
        <taxon>metagenomes</taxon>
        <taxon>ecological metagenomes</taxon>
    </lineage>
</organism>
<dbReference type="InterPro" id="IPR001911">
    <property type="entry name" value="Ribosomal_bS21"/>
</dbReference>
<evidence type="ECO:0000256" key="4">
    <source>
        <dbReference type="SAM" id="MobiDB-lite"/>
    </source>
</evidence>
<keyword evidence="3" id="KW-0687">Ribonucleoprotein</keyword>
<dbReference type="AlphaFoldDB" id="A0A382PCF2"/>
<feature type="compositionally biased region" description="Basic residues" evidence="4">
    <location>
        <begin position="43"/>
        <end position="60"/>
    </location>
</feature>
<gene>
    <name evidence="5" type="ORF">METZ01_LOCUS323770</name>
</gene>
<evidence type="ECO:0000256" key="1">
    <source>
        <dbReference type="ARBA" id="ARBA00006640"/>
    </source>
</evidence>
<dbReference type="PRINTS" id="PR00976">
    <property type="entry name" value="RIBOSOMALS21"/>
</dbReference>
<dbReference type="HAMAP" id="MF_00358">
    <property type="entry name" value="Ribosomal_bS21"/>
    <property type="match status" value="1"/>
</dbReference>
<dbReference type="NCBIfam" id="TIGR00030">
    <property type="entry name" value="S21p"/>
    <property type="match status" value="1"/>
</dbReference>
<accession>A0A382PCF2</accession>
<reference evidence="5" key="1">
    <citation type="submission" date="2018-05" db="EMBL/GenBank/DDBJ databases">
        <authorList>
            <person name="Lanie J.A."/>
            <person name="Ng W.-L."/>
            <person name="Kazmierczak K.M."/>
            <person name="Andrzejewski T.M."/>
            <person name="Davidsen T.M."/>
            <person name="Wayne K.J."/>
            <person name="Tettelin H."/>
            <person name="Glass J.I."/>
            <person name="Rusch D."/>
            <person name="Podicherti R."/>
            <person name="Tsui H.-C.T."/>
            <person name="Winkler M.E."/>
        </authorList>
    </citation>
    <scope>NUCLEOTIDE SEQUENCE</scope>
</reference>
<feature type="region of interest" description="Disordered" evidence="4">
    <location>
        <begin position="32"/>
        <end position="60"/>
    </location>
</feature>
<evidence type="ECO:0000256" key="2">
    <source>
        <dbReference type="ARBA" id="ARBA00022980"/>
    </source>
</evidence>
<dbReference type="PANTHER" id="PTHR21109">
    <property type="entry name" value="MITOCHONDRIAL 28S RIBOSOMAL PROTEIN S21"/>
    <property type="match status" value="1"/>
</dbReference>
<evidence type="ECO:0008006" key="6">
    <source>
        <dbReference type="Google" id="ProtNLM"/>
    </source>
</evidence>
<keyword evidence="2" id="KW-0689">Ribosomal protein</keyword>
<dbReference type="Pfam" id="PF01165">
    <property type="entry name" value="Ribosomal_S21"/>
    <property type="match status" value="1"/>
</dbReference>
<dbReference type="GO" id="GO:0006412">
    <property type="term" value="P:translation"/>
    <property type="evidence" value="ECO:0007669"/>
    <property type="project" value="InterPro"/>
</dbReference>
<dbReference type="GO" id="GO:0005840">
    <property type="term" value="C:ribosome"/>
    <property type="evidence" value="ECO:0007669"/>
    <property type="project" value="UniProtKB-KW"/>
</dbReference>
<name>A0A382PCF2_9ZZZZ</name>
<proteinExistence type="inferred from homology"/>